<dbReference type="GO" id="GO:0006950">
    <property type="term" value="P:response to stress"/>
    <property type="evidence" value="ECO:0007669"/>
    <property type="project" value="UniProtKB-ARBA"/>
</dbReference>
<dbReference type="Ensembl" id="ENSBIXT00005008421.1">
    <property type="protein sequence ID" value="ENSBIXP00005004388.1"/>
    <property type="gene ID" value="ENSBIXG00005010333.1"/>
</dbReference>
<evidence type="ECO:0000256" key="2">
    <source>
        <dbReference type="ARBA" id="ARBA00008917"/>
    </source>
</evidence>
<evidence type="ECO:0000256" key="4">
    <source>
        <dbReference type="ARBA" id="ARBA00022824"/>
    </source>
</evidence>
<evidence type="ECO:0000313" key="8">
    <source>
        <dbReference type="Ensembl" id="ENSBIXP00005004388.1"/>
    </source>
</evidence>
<evidence type="ECO:0000256" key="6">
    <source>
        <dbReference type="ARBA" id="ARBA00023136"/>
    </source>
</evidence>
<dbReference type="Proteomes" id="UP000429181">
    <property type="component" value="Chromosome 19"/>
</dbReference>
<dbReference type="AlphaFoldDB" id="A0A4W2FGC8"/>
<organism evidence="8 9">
    <name type="scientific">Bos indicus x Bos taurus</name>
    <name type="common">Hybrid cattle</name>
    <dbReference type="NCBI Taxonomy" id="30522"/>
    <lineage>
        <taxon>Eukaryota</taxon>
        <taxon>Metazoa</taxon>
        <taxon>Chordata</taxon>
        <taxon>Craniata</taxon>
        <taxon>Vertebrata</taxon>
        <taxon>Euteleostomi</taxon>
        <taxon>Mammalia</taxon>
        <taxon>Eutheria</taxon>
        <taxon>Laurasiatheria</taxon>
        <taxon>Artiodactyla</taxon>
        <taxon>Ruminantia</taxon>
        <taxon>Pecora</taxon>
        <taxon>Bovidae</taxon>
        <taxon>Bovinae</taxon>
        <taxon>Bos</taxon>
    </lineage>
</organism>
<proteinExistence type="inferred from homology"/>
<dbReference type="PANTHER" id="PTHR11009">
    <property type="entry name" value="DER1-LIKE PROTEIN, DERLIN"/>
    <property type="match status" value="1"/>
</dbReference>
<keyword evidence="6" id="KW-0472">Membrane</keyword>
<evidence type="ECO:0000313" key="9">
    <source>
        <dbReference type="Proteomes" id="UP000429181"/>
    </source>
</evidence>
<evidence type="ECO:0000256" key="3">
    <source>
        <dbReference type="ARBA" id="ARBA00022692"/>
    </source>
</evidence>
<evidence type="ECO:0000256" key="7">
    <source>
        <dbReference type="RuleBase" id="RU363059"/>
    </source>
</evidence>
<dbReference type="GeneTree" id="ENSGT00530000063156"/>
<keyword evidence="4 7" id="KW-0256">Endoplasmic reticulum</keyword>
<gene>
    <name evidence="8" type="primary">DERL2</name>
</gene>
<comment type="function">
    <text evidence="7">Functional component of endoplasmic reticulum-associated degradation (ERAD) for misfolded lumenal proteins. May act by forming a channel that allows the retrotranslocation of misfolded proteins into the cytosol where they are ubiquitinated and degraded by the proteasome.</text>
</comment>
<reference evidence="8" key="2">
    <citation type="submission" date="2025-08" db="UniProtKB">
        <authorList>
            <consortium name="Ensembl"/>
        </authorList>
    </citation>
    <scope>IDENTIFICATION</scope>
</reference>
<protein>
    <recommendedName>
        <fullName evidence="7">Derlin</fullName>
    </recommendedName>
</protein>
<sequence>MDWRKGKWGGGGPAAVGKMAYQSLRLEYLQIPPVSRAYTTACVLTTAAVQLELITPFQLYFNPELIFKHFQDHHIGHSRSKRDPKASNSVSTPAFPLSQRCFIHFIPVELQLVLEYGGLSPISYFLGQLDSIFYLT</sequence>
<dbReference type="InterPro" id="IPR007599">
    <property type="entry name" value="DER1"/>
</dbReference>
<comment type="subcellular location">
    <subcellularLocation>
        <location evidence="1 7">Endoplasmic reticulum membrane</location>
        <topology evidence="1 7">Multi-pass membrane protein</topology>
    </subcellularLocation>
</comment>
<dbReference type="Pfam" id="PF04511">
    <property type="entry name" value="DER1"/>
    <property type="match status" value="1"/>
</dbReference>
<evidence type="ECO:0000256" key="1">
    <source>
        <dbReference type="ARBA" id="ARBA00004477"/>
    </source>
</evidence>
<name>A0A4W2FGC8_BOBOX</name>
<evidence type="ECO:0000256" key="5">
    <source>
        <dbReference type="ARBA" id="ARBA00022989"/>
    </source>
</evidence>
<keyword evidence="5" id="KW-1133">Transmembrane helix</keyword>
<accession>A0A4W2FGC8</accession>
<comment type="similarity">
    <text evidence="2 7">Belongs to the derlin family.</text>
</comment>
<dbReference type="GO" id="GO:0005789">
    <property type="term" value="C:endoplasmic reticulum membrane"/>
    <property type="evidence" value="ECO:0007669"/>
    <property type="project" value="UniProtKB-SubCell"/>
</dbReference>
<keyword evidence="3" id="KW-0812">Transmembrane</keyword>
<reference evidence="8 9" key="1">
    <citation type="submission" date="2018-11" db="EMBL/GenBank/DDBJ databases">
        <title>Haplotype-resolved cattle genomes.</title>
        <authorList>
            <person name="Low W.Y."/>
            <person name="Tearle R."/>
            <person name="Bickhart D.M."/>
            <person name="Rosen B.D."/>
            <person name="Koren S."/>
            <person name="Rhie A."/>
            <person name="Hiendleder S."/>
            <person name="Phillippy A.M."/>
            <person name="Smith T.P.L."/>
            <person name="Williams J.L."/>
        </authorList>
    </citation>
    <scope>NUCLEOTIDE SEQUENCE [LARGE SCALE GENOMIC DNA]</scope>
</reference>